<evidence type="ECO:0000256" key="1">
    <source>
        <dbReference type="ARBA" id="ARBA00022884"/>
    </source>
</evidence>
<dbReference type="GO" id="GO:0003723">
    <property type="term" value="F:RNA binding"/>
    <property type="evidence" value="ECO:0007669"/>
    <property type="project" value="UniProtKB-KW"/>
</dbReference>
<keyword evidence="1" id="KW-0694">RNA-binding</keyword>
<dbReference type="HOGENOM" id="CLU_087843_5_1_14"/>
<name>S5LZT8_9MOLU</name>
<dbReference type="InterPro" id="IPR035926">
    <property type="entry name" value="NusB-like_sf"/>
</dbReference>
<gene>
    <name evidence="3" type="primary">nusB</name>
    <name evidence="3" type="ORF">STAIW_v1c06050</name>
</gene>
<protein>
    <submittedName>
        <fullName evidence="3">Transcription antitermination protein NusB</fullName>
    </submittedName>
</protein>
<dbReference type="Gene3D" id="1.10.940.10">
    <property type="entry name" value="NusB-like"/>
    <property type="match status" value="1"/>
</dbReference>
<evidence type="ECO:0000313" key="4">
    <source>
        <dbReference type="Proteomes" id="UP000014984"/>
    </source>
</evidence>
<dbReference type="AlphaFoldDB" id="S5LZT8"/>
<dbReference type="SUPFAM" id="SSF48013">
    <property type="entry name" value="NusB-like"/>
    <property type="match status" value="1"/>
</dbReference>
<keyword evidence="4" id="KW-1185">Reference proteome</keyword>
<feature type="domain" description="NusB/RsmB/TIM44" evidence="2">
    <location>
        <begin position="10"/>
        <end position="132"/>
    </location>
</feature>
<dbReference type="GO" id="GO:0006355">
    <property type="term" value="P:regulation of DNA-templated transcription"/>
    <property type="evidence" value="ECO:0007669"/>
    <property type="project" value="InterPro"/>
</dbReference>
<dbReference type="InterPro" id="IPR006027">
    <property type="entry name" value="NusB_RsmB_TIM44"/>
</dbReference>
<proteinExistence type="predicted"/>
<dbReference type="Proteomes" id="UP000014984">
    <property type="component" value="Chromosome"/>
</dbReference>
<reference evidence="3 4" key="1">
    <citation type="journal article" date="2013" name="Genome Biol. Evol.">
        <title>Comparison of metabolic capacities and inference of gene content evolution in mosquito-associated Spiroplasma diminutum and S. taiwanense.</title>
        <authorList>
            <person name="Lo W.S."/>
            <person name="Ku C."/>
            <person name="Chen L.L."/>
            <person name="Chang T.H."/>
            <person name="Kuo C.H."/>
        </authorList>
    </citation>
    <scope>NUCLEOTIDE SEQUENCE [LARGE SCALE GENOMIC DNA]</scope>
    <source>
        <strain evidence="3">CT-1</strain>
    </source>
</reference>
<dbReference type="PATRIC" id="fig|1276220.3.peg.616"/>
<dbReference type="eggNOG" id="COG0781">
    <property type="taxonomic scope" value="Bacteria"/>
</dbReference>
<dbReference type="RefSeq" id="WP_020834366.1">
    <property type="nucleotide sequence ID" value="NC_021846.1"/>
</dbReference>
<evidence type="ECO:0000313" key="3">
    <source>
        <dbReference type="EMBL" id="AGR41227.1"/>
    </source>
</evidence>
<evidence type="ECO:0000259" key="2">
    <source>
        <dbReference type="Pfam" id="PF01029"/>
    </source>
</evidence>
<dbReference type="EMBL" id="CP005074">
    <property type="protein sequence ID" value="AGR41227.1"/>
    <property type="molecule type" value="Genomic_DNA"/>
</dbReference>
<sequence length="133" mass="15752">MQKSINELKNRRKKAIQILYRLFLLDNNIDKIKQEILDGFQLKSIDENQNEFLFNLLEQIDLLIEIVSNLLENNWNWNRIPKIIQAILINGAYEIKNNITLKAIVINESIELTRQYLPSWDTNFINGLLDKII</sequence>
<dbReference type="Pfam" id="PF01029">
    <property type="entry name" value="NusB"/>
    <property type="match status" value="1"/>
</dbReference>
<dbReference type="KEGG" id="stai:STAIW_v1c06050"/>
<organism evidence="3 4">
    <name type="scientific">Spiroplasma taiwanense CT-1</name>
    <dbReference type="NCBI Taxonomy" id="1276220"/>
    <lineage>
        <taxon>Bacteria</taxon>
        <taxon>Bacillati</taxon>
        <taxon>Mycoplasmatota</taxon>
        <taxon>Mollicutes</taxon>
        <taxon>Entomoplasmatales</taxon>
        <taxon>Spiroplasmataceae</taxon>
        <taxon>Spiroplasma</taxon>
    </lineage>
</organism>
<dbReference type="STRING" id="1276220.STAIW_v1c06050"/>
<accession>S5LZT8</accession>
<dbReference type="OrthoDB" id="389272at2"/>